<evidence type="ECO:0000313" key="1">
    <source>
        <dbReference type="EMBL" id="QLD12756.1"/>
    </source>
</evidence>
<dbReference type="RefSeq" id="WP_178013781.1">
    <property type="nucleotide sequence ID" value="NZ_CP058316.1"/>
</dbReference>
<accession>A0A7D5IZA5</accession>
<organism evidence="1 2">
    <name type="scientific">Microbacterium oleivorans</name>
    <dbReference type="NCBI Taxonomy" id="273677"/>
    <lineage>
        <taxon>Bacteria</taxon>
        <taxon>Bacillati</taxon>
        <taxon>Actinomycetota</taxon>
        <taxon>Actinomycetes</taxon>
        <taxon>Micrococcales</taxon>
        <taxon>Microbacteriaceae</taxon>
        <taxon>Microbacterium</taxon>
    </lineage>
</organism>
<proteinExistence type="predicted"/>
<gene>
    <name evidence="1" type="ORF">HW566_13825</name>
</gene>
<name>A0A7D5IZA5_9MICO</name>
<evidence type="ECO:0000313" key="2">
    <source>
        <dbReference type="Proteomes" id="UP000509638"/>
    </source>
</evidence>
<protein>
    <submittedName>
        <fullName evidence="1">Uncharacterized protein</fullName>
    </submittedName>
</protein>
<reference evidence="1 2" key="1">
    <citation type="submission" date="2020-06" db="EMBL/GenBank/DDBJ databases">
        <authorList>
            <person name="Jo H."/>
        </authorList>
    </citation>
    <scope>NUCLEOTIDE SEQUENCE [LARGE SCALE GENOMIC DNA]</scope>
    <source>
        <strain evidence="1 2">I46</strain>
    </source>
</reference>
<dbReference type="Gene3D" id="3.30.950.30">
    <property type="entry name" value="Schlafen, AAA domain"/>
    <property type="match status" value="1"/>
</dbReference>
<dbReference type="EMBL" id="CP058316">
    <property type="protein sequence ID" value="QLD12756.1"/>
    <property type="molecule type" value="Genomic_DNA"/>
</dbReference>
<dbReference type="Proteomes" id="UP000509638">
    <property type="component" value="Chromosome"/>
</dbReference>
<dbReference type="InterPro" id="IPR038461">
    <property type="entry name" value="Schlafen_AlbA_2_dom_sf"/>
</dbReference>
<dbReference type="AlphaFoldDB" id="A0A7D5IZA5"/>
<sequence>MLDDEQLAAIIGVGYEQRGVEFKATGDRTDRAFPAIVARAVVALLNQRDDGHVIVGLSEDGIDADGIGLSDEQLGQWLSFDDVTNASIYPAMKLRPTTKRRDPAGT</sequence>